<dbReference type="InterPro" id="IPR007111">
    <property type="entry name" value="NACHT_NTPase"/>
</dbReference>
<dbReference type="SUPFAM" id="SSF52540">
    <property type="entry name" value="P-loop containing nucleoside triphosphate hydrolases"/>
    <property type="match status" value="1"/>
</dbReference>
<evidence type="ECO:0000256" key="3">
    <source>
        <dbReference type="PROSITE-ProRule" id="PRU00221"/>
    </source>
</evidence>
<reference evidence="5 6" key="1">
    <citation type="submission" date="2014-04" db="EMBL/GenBank/DDBJ databases">
        <authorList>
            <consortium name="DOE Joint Genome Institute"/>
            <person name="Kuo A."/>
            <person name="Kohler A."/>
            <person name="Costa M.D."/>
            <person name="Nagy L.G."/>
            <person name="Floudas D."/>
            <person name="Copeland A."/>
            <person name="Barry K.W."/>
            <person name="Cichocki N."/>
            <person name="Veneault-Fourrey C."/>
            <person name="LaButti K."/>
            <person name="Lindquist E.A."/>
            <person name="Lipzen A."/>
            <person name="Lundell T."/>
            <person name="Morin E."/>
            <person name="Murat C."/>
            <person name="Sun H."/>
            <person name="Tunlid A."/>
            <person name="Henrissat B."/>
            <person name="Grigoriev I.V."/>
            <person name="Hibbett D.S."/>
            <person name="Martin F."/>
            <person name="Nordberg H.P."/>
            <person name="Cantor M.N."/>
            <person name="Hua S.X."/>
        </authorList>
    </citation>
    <scope>NUCLEOTIDE SEQUENCE [LARGE SCALE GENOMIC DNA]</scope>
    <source>
        <strain evidence="5 6">Marx 270</strain>
    </source>
</reference>
<organism evidence="5 6">
    <name type="scientific">Pisolithus tinctorius Marx 270</name>
    <dbReference type="NCBI Taxonomy" id="870435"/>
    <lineage>
        <taxon>Eukaryota</taxon>
        <taxon>Fungi</taxon>
        <taxon>Dikarya</taxon>
        <taxon>Basidiomycota</taxon>
        <taxon>Agaricomycotina</taxon>
        <taxon>Agaricomycetes</taxon>
        <taxon>Agaricomycetidae</taxon>
        <taxon>Boletales</taxon>
        <taxon>Sclerodermatineae</taxon>
        <taxon>Pisolithaceae</taxon>
        <taxon>Pisolithus</taxon>
    </lineage>
</organism>
<dbReference type="InParanoid" id="A0A0C3NQB2"/>
<dbReference type="PROSITE" id="PS50082">
    <property type="entry name" value="WD_REPEATS_2"/>
    <property type="match status" value="1"/>
</dbReference>
<dbReference type="AlphaFoldDB" id="A0A0C3NQB2"/>
<keyword evidence="2" id="KW-0677">Repeat</keyword>
<dbReference type="STRING" id="870435.A0A0C3NQB2"/>
<feature type="repeat" description="WD" evidence="3">
    <location>
        <begin position="604"/>
        <end position="642"/>
    </location>
</feature>
<evidence type="ECO:0000259" key="4">
    <source>
        <dbReference type="PROSITE" id="PS50837"/>
    </source>
</evidence>
<evidence type="ECO:0000313" key="5">
    <source>
        <dbReference type="EMBL" id="KIN97750.1"/>
    </source>
</evidence>
<dbReference type="PROSITE" id="PS50837">
    <property type="entry name" value="NACHT"/>
    <property type="match status" value="1"/>
</dbReference>
<feature type="non-terminal residue" evidence="5">
    <location>
        <position position="642"/>
    </location>
</feature>
<dbReference type="InterPro" id="IPR015943">
    <property type="entry name" value="WD40/YVTN_repeat-like_dom_sf"/>
</dbReference>
<dbReference type="Pfam" id="PF24883">
    <property type="entry name" value="NPHP3_N"/>
    <property type="match status" value="1"/>
</dbReference>
<evidence type="ECO:0000256" key="2">
    <source>
        <dbReference type="ARBA" id="ARBA00022737"/>
    </source>
</evidence>
<dbReference type="Gene3D" id="2.130.10.10">
    <property type="entry name" value="YVTN repeat-like/Quinoprotein amine dehydrogenase"/>
    <property type="match status" value="1"/>
</dbReference>
<dbReference type="InterPro" id="IPR027417">
    <property type="entry name" value="P-loop_NTPase"/>
</dbReference>
<dbReference type="OrthoDB" id="3267051at2759"/>
<gene>
    <name evidence="5" type="ORF">M404DRAFT_884978</name>
</gene>
<dbReference type="PROSITE" id="PS50294">
    <property type="entry name" value="WD_REPEATS_REGION"/>
    <property type="match status" value="1"/>
</dbReference>
<dbReference type="Gene3D" id="3.40.50.300">
    <property type="entry name" value="P-loop containing nucleotide triphosphate hydrolases"/>
    <property type="match status" value="1"/>
</dbReference>
<dbReference type="PANTHER" id="PTHR10039">
    <property type="entry name" value="AMELOGENIN"/>
    <property type="match status" value="1"/>
</dbReference>
<feature type="domain" description="NACHT" evidence="4">
    <location>
        <begin position="67"/>
        <end position="216"/>
    </location>
</feature>
<keyword evidence="6" id="KW-1185">Reference proteome</keyword>
<dbReference type="Proteomes" id="UP000054217">
    <property type="component" value="Unassembled WGS sequence"/>
</dbReference>
<keyword evidence="1 3" id="KW-0853">WD repeat</keyword>
<reference evidence="6" key="2">
    <citation type="submission" date="2015-01" db="EMBL/GenBank/DDBJ databases">
        <title>Evolutionary Origins and Diversification of the Mycorrhizal Mutualists.</title>
        <authorList>
            <consortium name="DOE Joint Genome Institute"/>
            <consortium name="Mycorrhizal Genomics Consortium"/>
            <person name="Kohler A."/>
            <person name="Kuo A."/>
            <person name="Nagy L.G."/>
            <person name="Floudas D."/>
            <person name="Copeland A."/>
            <person name="Barry K.W."/>
            <person name="Cichocki N."/>
            <person name="Veneault-Fourrey C."/>
            <person name="LaButti K."/>
            <person name="Lindquist E.A."/>
            <person name="Lipzen A."/>
            <person name="Lundell T."/>
            <person name="Morin E."/>
            <person name="Murat C."/>
            <person name="Riley R."/>
            <person name="Ohm R."/>
            <person name="Sun H."/>
            <person name="Tunlid A."/>
            <person name="Henrissat B."/>
            <person name="Grigoriev I.V."/>
            <person name="Hibbett D.S."/>
            <person name="Martin F."/>
        </authorList>
    </citation>
    <scope>NUCLEOTIDE SEQUENCE [LARGE SCALE GENOMIC DNA]</scope>
    <source>
        <strain evidence="6">Marx 270</strain>
    </source>
</reference>
<dbReference type="HOGENOM" id="CLU_000288_6_0_1"/>
<dbReference type="SMART" id="SM00320">
    <property type="entry name" value="WD40"/>
    <property type="match status" value="1"/>
</dbReference>
<dbReference type="InterPro" id="IPR019775">
    <property type="entry name" value="WD40_repeat_CS"/>
</dbReference>
<proteinExistence type="predicted"/>
<dbReference type="SUPFAM" id="SSF50978">
    <property type="entry name" value="WD40 repeat-like"/>
    <property type="match status" value="1"/>
</dbReference>
<protein>
    <recommendedName>
        <fullName evidence="4">NACHT domain-containing protein</fullName>
    </recommendedName>
</protein>
<evidence type="ECO:0000256" key="1">
    <source>
        <dbReference type="ARBA" id="ARBA00022574"/>
    </source>
</evidence>
<dbReference type="Pfam" id="PF00400">
    <property type="entry name" value="WD40"/>
    <property type="match status" value="1"/>
</dbReference>
<dbReference type="InterPro" id="IPR001680">
    <property type="entry name" value="WD40_rpt"/>
</dbReference>
<name>A0A0C3NQB2_PISTI</name>
<accession>A0A0C3NQB2</accession>
<sequence length="642" mass="71904">MEQYRRCEDRGVRVDAFRVLEDLDLAGLSRARGAGPNWTKKCLDGTRTDVLTEIIDWIYDTDENVPRILWLHGQAGKGKSAIAHTIALWFENVGGVGSCFCFARDWQAEHLEEKIFRTIACDLAERDPAFRRALAGALATDDSLKTTSDVALQWQKLILEPLCKVSGHMVGNVVIVVDALDESGPERSRKELLSVLASAQAADLPRDVRILVTSRPFPDIEHEFSAARHVKTASLDDIPVASEENDIRLYIMRRLGPLRDIGAIEVYRIAQKAEGLFEWARLACEFVNPGRTVKKGSPKERFNNIMLLRSGGELLDVMYRAILEDTIHGDQSALTRFRAVMQHIISTLEPLHIDALSKMRHHFPAEEDHYDITAILESMAPLLSGVTDRSSPVRPLHASFYDFLIDPARSQTYFVGEPNMYNLAFASLRILSNDLRFNMCGLESSYFSNSEVVDLEERVNKNILPHLSYSCRFWAHHLQRTAFDFALAKLVEGILGSEKLLFWLEALSLLGMLGNATDALRCTVMWLLTQSGFDETIALAQDGIKFIHNFGSAISHSAPHLYISALPFIPLNTVVAKMFMPKFSNLIQVAHGGLEHWPAVQLSLQGHNNGVNSVAFSPDGKRIVSGSWDKTVRVWDAERGVQ</sequence>
<dbReference type="InterPro" id="IPR036322">
    <property type="entry name" value="WD40_repeat_dom_sf"/>
</dbReference>
<dbReference type="PANTHER" id="PTHR10039:SF14">
    <property type="entry name" value="NACHT DOMAIN-CONTAINING PROTEIN"/>
    <property type="match status" value="1"/>
</dbReference>
<evidence type="ECO:0000313" key="6">
    <source>
        <dbReference type="Proteomes" id="UP000054217"/>
    </source>
</evidence>
<dbReference type="InterPro" id="IPR056884">
    <property type="entry name" value="NPHP3-like_N"/>
</dbReference>
<dbReference type="PROSITE" id="PS00678">
    <property type="entry name" value="WD_REPEATS_1"/>
    <property type="match status" value="1"/>
</dbReference>
<dbReference type="EMBL" id="KN832024">
    <property type="protein sequence ID" value="KIN97750.1"/>
    <property type="molecule type" value="Genomic_DNA"/>
</dbReference>